<gene>
    <name evidence="3" type="ORF">EXU32_12805</name>
</gene>
<feature type="region of interest" description="Disordered" evidence="1">
    <location>
        <begin position="11"/>
        <end position="74"/>
    </location>
</feature>
<protein>
    <submittedName>
        <fullName evidence="3">DUF3152 domain-containing protein</fullName>
    </submittedName>
</protein>
<dbReference type="InterPro" id="IPR024079">
    <property type="entry name" value="MetalloPept_cat_dom_sf"/>
</dbReference>
<feature type="compositionally biased region" description="Low complexity" evidence="1">
    <location>
        <begin position="12"/>
        <end position="24"/>
    </location>
</feature>
<dbReference type="OrthoDB" id="9779865at2"/>
<accession>A0A4P6MW46</accession>
<evidence type="ECO:0000259" key="2">
    <source>
        <dbReference type="Pfam" id="PF11350"/>
    </source>
</evidence>
<dbReference type="STRING" id="1216970.GCA_001570985_02986"/>
<dbReference type="GO" id="GO:0008237">
    <property type="term" value="F:metallopeptidase activity"/>
    <property type="evidence" value="ECO:0007669"/>
    <property type="project" value="InterPro"/>
</dbReference>
<reference evidence="3 4" key="1">
    <citation type="submission" date="2019-02" db="EMBL/GenBank/DDBJ databases">
        <title>Genomic data mining of an Antarctic deep-sea actinobacterium, Janibacterlimosus P3-3-X1.</title>
        <authorList>
            <person name="Liao L."/>
            <person name="Chen B."/>
        </authorList>
    </citation>
    <scope>NUCLEOTIDE SEQUENCE [LARGE SCALE GENOMIC DNA]</scope>
    <source>
        <strain evidence="3 4">P3-3-X1</strain>
    </source>
</reference>
<proteinExistence type="predicted"/>
<dbReference type="KEGG" id="jli:EXU32_12805"/>
<organism evidence="3 4">
    <name type="scientific">Janibacter limosus</name>
    <dbReference type="NCBI Taxonomy" id="53458"/>
    <lineage>
        <taxon>Bacteria</taxon>
        <taxon>Bacillati</taxon>
        <taxon>Actinomycetota</taxon>
        <taxon>Actinomycetes</taxon>
        <taxon>Micrococcales</taxon>
        <taxon>Intrasporangiaceae</taxon>
        <taxon>Janibacter</taxon>
    </lineage>
</organism>
<feature type="domain" description="DUF3152" evidence="2">
    <location>
        <begin position="57"/>
        <end position="224"/>
    </location>
</feature>
<dbReference type="Proteomes" id="UP000290408">
    <property type="component" value="Chromosome"/>
</dbReference>
<dbReference type="EMBL" id="CP036164">
    <property type="protein sequence ID" value="QBF48024.1"/>
    <property type="molecule type" value="Genomic_DNA"/>
</dbReference>
<sequence>MVVAIAVGLKGAGAAESEQGEAPGAPSPVVATSTTSADLPSPSASTTTSATKAAPSPKHTYRSTGRYRTVGARGPVRGSKGELVTYRIEVEEGAGVSPSGFARAVDATLRNPRGWTARGHWRFQRVATADADLTIRLATPDTVDEQCAAAGANTHGYTSCRVGQYVVLNLDRWLEGVPHIKDLALYRHYLVNHEVGHGLGQGHERCPRKGSPAPVMVQQTLSLHGCTANAWPRSADGRMISGPPAP</sequence>
<dbReference type="Pfam" id="PF11350">
    <property type="entry name" value="DUF3152"/>
    <property type="match status" value="1"/>
</dbReference>
<evidence type="ECO:0000313" key="4">
    <source>
        <dbReference type="Proteomes" id="UP000290408"/>
    </source>
</evidence>
<dbReference type="InterPro" id="IPR022603">
    <property type="entry name" value="DUF3152"/>
</dbReference>
<name>A0A4P6MW46_9MICO</name>
<feature type="compositionally biased region" description="Low complexity" evidence="1">
    <location>
        <begin position="31"/>
        <end position="57"/>
    </location>
</feature>
<dbReference type="SUPFAM" id="SSF55486">
    <property type="entry name" value="Metalloproteases ('zincins'), catalytic domain"/>
    <property type="match status" value="1"/>
</dbReference>
<dbReference type="AlphaFoldDB" id="A0A4P6MW46"/>
<keyword evidence="4" id="KW-1185">Reference proteome</keyword>
<evidence type="ECO:0000256" key="1">
    <source>
        <dbReference type="SAM" id="MobiDB-lite"/>
    </source>
</evidence>
<evidence type="ECO:0000313" key="3">
    <source>
        <dbReference type="EMBL" id="QBF48024.1"/>
    </source>
</evidence>
<dbReference type="Gene3D" id="3.40.390.10">
    <property type="entry name" value="Collagenase (Catalytic Domain)"/>
    <property type="match status" value="1"/>
</dbReference>